<reference evidence="1 2" key="2">
    <citation type="journal article" date="2016" name="Int. J. Syst. Evol. Microbiol.">
        <title>Flavisolibacter tropicus sp. nov., isolated from tropical soil.</title>
        <authorList>
            <person name="Lee J.J."/>
            <person name="Kang M.S."/>
            <person name="Kim G.S."/>
            <person name="Lee C.S."/>
            <person name="Lim S."/>
            <person name="Lee J."/>
            <person name="Roh S.H."/>
            <person name="Kang H."/>
            <person name="Ha J.M."/>
            <person name="Bae S."/>
            <person name="Jung H.Y."/>
            <person name="Kim M.K."/>
        </authorList>
    </citation>
    <scope>NUCLEOTIDE SEQUENCE [LARGE SCALE GENOMIC DNA]</scope>
    <source>
        <strain evidence="1 2">LCS9</strain>
    </source>
</reference>
<accession>A0A172TXC3</accession>
<dbReference type="EMBL" id="CP011390">
    <property type="protein sequence ID" value="ANE51739.1"/>
    <property type="molecule type" value="Genomic_DNA"/>
</dbReference>
<organism evidence="1 2">
    <name type="scientific">Flavisolibacter tropicus</name>
    <dbReference type="NCBI Taxonomy" id="1492898"/>
    <lineage>
        <taxon>Bacteria</taxon>
        <taxon>Pseudomonadati</taxon>
        <taxon>Bacteroidota</taxon>
        <taxon>Chitinophagia</taxon>
        <taxon>Chitinophagales</taxon>
        <taxon>Chitinophagaceae</taxon>
        <taxon>Flavisolibacter</taxon>
    </lineage>
</organism>
<evidence type="ECO:0000313" key="1">
    <source>
        <dbReference type="EMBL" id="ANE51739.1"/>
    </source>
</evidence>
<gene>
    <name evidence="1" type="ORF">SY85_15790</name>
</gene>
<name>A0A172TXC3_9BACT</name>
<proteinExistence type="predicted"/>
<protein>
    <submittedName>
        <fullName evidence="1">Uncharacterized protein</fullName>
    </submittedName>
</protein>
<dbReference type="KEGG" id="fla:SY85_15790"/>
<keyword evidence="2" id="KW-1185">Reference proteome</keyword>
<reference evidence="2" key="1">
    <citation type="submission" date="2015-01" db="EMBL/GenBank/DDBJ databases">
        <title>Flavisolibacter sp./LCS9/ whole genome sequencing.</title>
        <authorList>
            <person name="Kim M.K."/>
            <person name="Srinivasan S."/>
            <person name="Lee J.-J."/>
        </authorList>
    </citation>
    <scope>NUCLEOTIDE SEQUENCE [LARGE SCALE GENOMIC DNA]</scope>
    <source>
        <strain evidence="2">LCS9</strain>
    </source>
</reference>
<dbReference type="AlphaFoldDB" id="A0A172TXC3"/>
<sequence length="136" mass="15118">MLMQMKQPESISAGAVKTSKTIGLLCGLMFSFYAFSQTNATQPKTFIFSKYQLPAQGDAVTTSFYSTPQSSSPYKIHYKIKTLTFPADTRPERPTSIASAVVNGLIETATKKLFKDNCEETNHMFVPLKPTNTVKY</sequence>
<evidence type="ECO:0000313" key="2">
    <source>
        <dbReference type="Proteomes" id="UP000077177"/>
    </source>
</evidence>
<dbReference type="Proteomes" id="UP000077177">
    <property type="component" value="Chromosome"/>
</dbReference>